<protein>
    <submittedName>
        <fullName evidence="2">Uncharacterized protein</fullName>
    </submittedName>
</protein>
<accession>A0A1H8A7S8</accession>
<proteinExistence type="predicted"/>
<evidence type="ECO:0000313" key="2">
    <source>
        <dbReference type="EMBL" id="TFB88402.1"/>
    </source>
</evidence>
<dbReference type="EMBL" id="SOFF01000031">
    <property type="protein sequence ID" value="TFB88402.1"/>
    <property type="molecule type" value="Genomic_DNA"/>
</dbReference>
<dbReference type="OrthoDB" id="3259283at2"/>
<organism evidence="2 3">
    <name type="scientific">Cryobacterium luteum</name>
    <dbReference type="NCBI Taxonomy" id="1424661"/>
    <lineage>
        <taxon>Bacteria</taxon>
        <taxon>Bacillati</taxon>
        <taxon>Actinomycetota</taxon>
        <taxon>Actinomycetes</taxon>
        <taxon>Micrococcales</taxon>
        <taxon>Microbacteriaceae</taxon>
        <taxon>Cryobacterium</taxon>
    </lineage>
</organism>
<comment type="caution">
    <text evidence="2">The sequence shown here is derived from an EMBL/GenBank/DDBJ whole genome shotgun (WGS) entry which is preliminary data.</text>
</comment>
<feature type="compositionally biased region" description="Low complexity" evidence="1">
    <location>
        <begin position="503"/>
        <end position="515"/>
    </location>
</feature>
<dbReference type="AlphaFoldDB" id="A0A1H8A7S8"/>
<gene>
    <name evidence="2" type="ORF">E3O10_11330</name>
</gene>
<feature type="region of interest" description="Disordered" evidence="1">
    <location>
        <begin position="503"/>
        <end position="534"/>
    </location>
</feature>
<evidence type="ECO:0000313" key="3">
    <source>
        <dbReference type="Proteomes" id="UP000297654"/>
    </source>
</evidence>
<sequence>MAAQMCLVDGDLIQPDLIPGADIDPATLAGSATGFSTAGTAVTEKGAAVVTQWAGLSGVYVAPESAELLEVMAPVAVDSAALGQTFSSLSTIIANFADDVAPVKARLAIIREEARAFVARVSDGVTVDIWDGDHPAYNAGVLSFMVTDFADMGPTVINWREHKPSVEENKDLIHRVNVEVAALDTVRVDCVNAINALRRDVCVVDAMALTVADLDSEGVSLPWGAATDGDRSCSESFGDGIADSAVGMWEGGGALLSYNSDTGQWGDGQLAGQVWSGLGMTVAGLALVGPISILSMTVPKSSVPGWLHGTQNFVNGSQEALFAAAKGIVAADKWAENPAEAAGTALLNIGTFFIPGGAVVGGVKAGTITARVSSIIGHTIDVVLPGVTVVTRAGGAVLHVGQGLTVVTDLAKTGLFSGVSTGRAALAQALHSIADQTPAVHIEPGYLAVTPDGAVGFGAPPHLAVGEAGSGGSALHSIADRVTPSAAAAAPPVAAHVDVPVDAAPRPTADAPAGAIDDVTPHATSSDAPSTDAGPAGTVFNGSAPVALENGTSYTPAFSDSGIAAAGYSSFEDSLPVVLDRAGVSMPEFTRLVETPLAGLTRHEMSLLIDIRDALPSPDNTGHLQKTVPWEQAEIIIDQMPVTMQDLQGFVARPADTAGMTPTQMHDALGLNYPGSQYTSDIAAGRPYFDVRFETSGVAAPRVPDSAVQWMEAELPDSIFSISDAILRADAVQAFWDNLFPAEKSALEVRHPSLVRELAQALDPKNPFRGSGFSGTGSGFVPEATFGRNRIALPDGSELWRTLPDGTRELVGVFDRSNPSIAGSWVLVDSLNPRSFLDATPSGFAAPVR</sequence>
<evidence type="ECO:0000256" key="1">
    <source>
        <dbReference type="SAM" id="MobiDB-lite"/>
    </source>
</evidence>
<name>A0A1H8A7S8_9MICO</name>
<dbReference type="STRING" id="1424661.SAMN05216281_10143"/>
<keyword evidence="3" id="KW-1185">Reference proteome</keyword>
<reference evidence="2 3" key="1">
    <citation type="submission" date="2019-03" db="EMBL/GenBank/DDBJ databases">
        <title>Genomics of glacier-inhabiting Cryobacterium strains.</title>
        <authorList>
            <person name="Liu Q."/>
            <person name="Xin Y.-H."/>
        </authorList>
    </citation>
    <scope>NUCLEOTIDE SEQUENCE [LARGE SCALE GENOMIC DNA]</scope>
    <source>
        <strain evidence="2 3">Hh15</strain>
    </source>
</reference>
<dbReference type="Proteomes" id="UP000297654">
    <property type="component" value="Unassembled WGS sequence"/>
</dbReference>
<dbReference type="RefSeq" id="WP_092106082.1">
    <property type="nucleotide sequence ID" value="NZ_FOCN01000001.1"/>
</dbReference>